<evidence type="ECO:0000313" key="1">
    <source>
        <dbReference type="EMBL" id="RVD82054.1"/>
    </source>
</evidence>
<dbReference type="GeneID" id="93592208"/>
<comment type="caution">
    <text evidence="1">The sequence shown here is derived from an EMBL/GenBank/DDBJ whole genome shotgun (WGS) entry which is preliminary data.</text>
</comment>
<accession>A0A436ZSX9</accession>
<organism evidence="1 2">
    <name type="scientific">Arthrobotrys flagrans</name>
    <name type="common">Nematode-trapping fungus</name>
    <name type="synonym">Trichothecium flagrans</name>
    <dbReference type="NCBI Taxonomy" id="97331"/>
    <lineage>
        <taxon>Eukaryota</taxon>
        <taxon>Fungi</taxon>
        <taxon>Dikarya</taxon>
        <taxon>Ascomycota</taxon>
        <taxon>Pezizomycotina</taxon>
        <taxon>Orbiliomycetes</taxon>
        <taxon>Orbiliales</taxon>
        <taxon>Orbiliaceae</taxon>
        <taxon>Arthrobotrys</taxon>
    </lineage>
</organism>
<dbReference type="Proteomes" id="UP000283090">
    <property type="component" value="Unassembled WGS sequence"/>
</dbReference>
<dbReference type="RefSeq" id="XP_067487598.1">
    <property type="nucleotide sequence ID" value="XM_067639850.1"/>
</dbReference>
<dbReference type="OrthoDB" id="5272224at2759"/>
<evidence type="ECO:0000313" key="2">
    <source>
        <dbReference type="Proteomes" id="UP000283090"/>
    </source>
</evidence>
<protein>
    <submittedName>
        <fullName evidence="1">Uncharacterized protein</fullName>
    </submittedName>
</protein>
<name>A0A436ZSX9_ARTFL</name>
<reference evidence="1 2" key="1">
    <citation type="submission" date="2019-01" db="EMBL/GenBank/DDBJ databases">
        <title>Intercellular communication is required for trap formation in the nematode-trapping fungus Duddingtonia flagrans.</title>
        <authorList>
            <person name="Youssar L."/>
            <person name="Wernet V."/>
            <person name="Hensel N."/>
            <person name="Hildebrandt H.-G."/>
            <person name="Fischer R."/>
        </authorList>
    </citation>
    <scope>NUCLEOTIDE SEQUENCE [LARGE SCALE GENOMIC DNA]</scope>
    <source>
        <strain evidence="1 2">CBS H-5679</strain>
    </source>
</reference>
<gene>
    <name evidence="1" type="ORF">DFL_009897</name>
</gene>
<dbReference type="EMBL" id="SAEB01000012">
    <property type="protein sequence ID" value="RVD82054.1"/>
    <property type="molecule type" value="Genomic_DNA"/>
</dbReference>
<keyword evidence="2" id="KW-1185">Reference proteome</keyword>
<sequence>MSPITANLTAPGLFGFRGPNLGDWSLDSVFLVNVVAALWIQYWVVMIDGVRIGEKILSQAPKLQAFVDWLDGGVKDMALAGPCDWFNLKACGSGSGKQPDGVTLMTSKILKSDDRGHDHEHGIEELPVAPLQPRQRAVQAGVVNPVQHGQSFDCHDQGNSSTTGALYGDILPAIEVIDSFPVDSKCMALPSGCFLQSCHGTAGIFLCNKSTENVNIDCSYLAKIAREVFTNYISRHQDQLVRLDFCRRAKPPVDELERPLMDGPKGQEYTGNSFRKREFATQGGDDMWSLQINRTRSCYERQDGPRGFEDGFIELGRWAGLVYRK</sequence>
<proteinExistence type="predicted"/>
<dbReference type="AlphaFoldDB" id="A0A436ZSX9"/>
<dbReference type="VEuPathDB" id="FungiDB:DFL_009897"/>